<dbReference type="InterPro" id="IPR006665">
    <property type="entry name" value="OmpA-like"/>
</dbReference>
<evidence type="ECO:0000313" key="7">
    <source>
        <dbReference type="EMBL" id="TXC82000.1"/>
    </source>
</evidence>
<evidence type="ECO:0000256" key="3">
    <source>
        <dbReference type="ARBA" id="ARBA00023237"/>
    </source>
</evidence>
<dbReference type="InterPro" id="IPR006664">
    <property type="entry name" value="OMP_bac"/>
</dbReference>
<dbReference type="InterPro" id="IPR011042">
    <property type="entry name" value="6-blade_b-propeller_TolB-like"/>
</dbReference>
<evidence type="ECO:0000256" key="4">
    <source>
        <dbReference type="PROSITE-ProRule" id="PRU00339"/>
    </source>
</evidence>
<evidence type="ECO:0000256" key="1">
    <source>
        <dbReference type="ARBA" id="ARBA00004442"/>
    </source>
</evidence>
<dbReference type="InterPro" id="IPR036737">
    <property type="entry name" value="OmpA-like_sf"/>
</dbReference>
<evidence type="ECO:0000256" key="5">
    <source>
        <dbReference type="PROSITE-ProRule" id="PRU00473"/>
    </source>
</evidence>
<dbReference type="InterPro" id="IPR011990">
    <property type="entry name" value="TPR-like_helical_dom_sf"/>
</dbReference>
<keyword evidence="2 5" id="KW-0472">Membrane</keyword>
<accession>A0A5C6VAV1</accession>
<dbReference type="PANTHER" id="PTHR30329:SF21">
    <property type="entry name" value="LIPOPROTEIN YIAD-RELATED"/>
    <property type="match status" value="1"/>
</dbReference>
<proteinExistence type="predicted"/>
<dbReference type="SUPFAM" id="SSF82171">
    <property type="entry name" value="DPP6 N-terminal domain-like"/>
    <property type="match status" value="1"/>
</dbReference>
<dbReference type="SUPFAM" id="SSF49478">
    <property type="entry name" value="Cna protein B-type domain"/>
    <property type="match status" value="1"/>
</dbReference>
<name>A0A5C6VAV1_9FLAO</name>
<dbReference type="CDD" id="cd15482">
    <property type="entry name" value="Sialidase_non-viral"/>
    <property type="match status" value="1"/>
</dbReference>
<dbReference type="CDD" id="cd07185">
    <property type="entry name" value="OmpA_C-like"/>
    <property type="match status" value="1"/>
</dbReference>
<dbReference type="OrthoDB" id="9809364at2"/>
<dbReference type="Pfam" id="PF00691">
    <property type="entry name" value="OmpA"/>
    <property type="match status" value="1"/>
</dbReference>
<evidence type="ECO:0000313" key="8">
    <source>
        <dbReference type="Proteomes" id="UP000321168"/>
    </source>
</evidence>
<dbReference type="EMBL" id="VORB01000002">
    <property type="protein sequence ID" value="TXC82000.1"/>
    <property type="molecule type" value="Genomic_DNA"/>
</dbReference>
<evidence type="ECO:0000259" key="6">
    <source>
        <dbReference type="PROSITE" id="PS51123"/>
    </source>
</evidence>
<comment type="subcellular location">
    <subcellularLocation>
        <location evidence="1">Cell outer membrane</location>
    </subcellularLocation>
</comment>
<protein>
    <submittedName>
        <fullName evidence="7">OmpA family protein</fullName>
    </submittedName>
</protein>
<keyword evidence="4" id="KW-0802">TPR repeat</keyword>
<dbReference type="GO" id="GO:0009279">
    <property type="term" value="C:cell outer membrane"/>
    <property type="evidence" value="ECO:0007669"/>
    <property type="project" value="UniProtKB-SubCell"/>
</dbReference>
<dbReference type="RefSeq" id="WP_147013089.1">
    <property type="nucleotide sequence ID" value="NZ_VORB01000002.1"/>
</dbReference>
<dbReference type="InterPro" id="IPR050330">
    <property type="entry name" value="Bact_OuterMem_StrucFunc"/>
</dbReference>
<evidence type="ECO:0000256" key="2">
    <source>
        <dbReference type="ARBA" id="ARBA00023136"/>
    </source>
</evidence>
<gene>
    <name evidence="7" type="ORF">FRX97_02605</name>
</gene>
<dbReference type="AlphaFoldDB" id="A0A5C6VAV1"/>
<sequence length="657" mass="73832">MRILLVLLGIVALGFNGVYGQVKYTSSDKKAIKYYDESIRAINSNKWDEAANYAKEAIEEDPSFIEPYLILGDFYETTGEYKQGLQALEKAVSIDPHFYPTAYFKMAKYALELEEYDYAAQLIKSYFGYESRRKSLDETAKIIQRNAIFAREAIKQKVDFNPINLGPKINSVHDEYYPALTADDEMLLFTRKIPDARVRGIGNNPGMQEDFFLAKRKSAQEEWDMAFNLNGHINTEYNEGAPTITADGKTMVFTACELYGDLNYGEDRVGYGSCDLFISYNENGAWTKPINLGKSINSNHWETQPSLSADGRVLFFIRGKRNSRRAVENMEIMFSVRMEDGTWSSAVPMPSPINTPGNESSVLIHPDGQTLYFASTGHPGFGGEDLFVTRIGPDGEWTEPENLGYPINTSKNENSLLVSSSGDVAYFASNREGGYGGLDLYSFKLPEGLRPVPVSFTKGFVYDEETKKPLEANFKLLDLESGNLIVESKSDAKGEFLVTLPSNKDYALEVEKDGYLFYSENFSLAENPDRSEPRYLEIGMSAVRPGESVVLNNIFFSSGKYDLKKSSEVELNKLFDFLRKNADLRIAIEGHTDNVGEESDNQLLSENRAKAVYDYLVAKGISKERLKYIGYGESKPVASNDTEEGRAKNRRTVFTVL</sequence>
<keyword evidence="8" id="KW-1185">Reference proteome</keyword>
<dbReference type="Proteomes" id="UP000321168">
    <property type="component" value="Unassembled WGS sequence"/>
</dbReference>
<organism evidence="7 8">
    <name type="scientific">Luteibaculum oceani</name>
    <dbReference type="NCBI Taxonomy" id="1294296"/>
    <lineage>
        <taxon>Bacteria</taxon>
        <taxon>Pseudomonadati</taxon>
        <taxon>Bacteroidota</taxon>
        <taxon>Flavobacteriia</taxon>
        <taxon>Flavobacteriales</taxon>
        <taxon>Luteibaculaceae</taxon>
        <taxon>Luteibaculum</taxon>
    </lineage>
</organism>
<feature type="repeat" description="TPR" evidence="4">
    <location>
        <begin position="65"/>
        <end position="98"/>
    </location>
</feature>
<dbReference type="PROSITE" id="PS50005">
    <property type="entry name" value="TPR"/>
    <property type="match status" value="1"/>
</dbReference>
<dbReference type="Gene3D" id="3.30.1330.60">
    <property type="entry name" value="OmpA-like domain"/>
    <property type="match status" value="1"/>
</dbReference>
<dbReference type="InterPro" id="IPR019734">
    <property type="entry name" value="TPR_rpt"/>
</dbReference>
<keyword evidence="3" id="KW-0998">Cell outer membrane</keyword>
<dbReference type="PROSITE" id="PS51123">
    <property type="entry name" value="OMPA_2"/>
    <property type="match status" value="1"/>
</dbReference>
<reference evidence="7 8" key="1">
    <citation type="submission" date="2019-08" db="EMBL/GenBank/DDBJ databases">
        <title>Genome of Luteibaculum oceani JCM 18817.</title>
        <authorList>
            <person name="Bowman J.P."/>
        </authorList>
    </citation>
    <scope>NUCLEOTIDE SEQUENCE [LARGE SCALE GENOMIC DNA]</scope>
    <source>
        <strain evidence="7 8">JCM 18817</strain>
    </source>
</reference>
<dbReference type="PROSITE" id="PS50293">
    <property type="entry name" value="TPR_REGION"/>
    <property type="match status" value="1"/>
</dbReference>
<comment type="caution">
    <text evidence="7">The sequence shown here is derived from an EMBL/GenBank/DDBJ whole genome shotgun (WGS) entry which is preliminary data.</text>
</comment>
<dbReference type="Gene3D" id="2.120.10.30">
    <property type="entry name" value="TolB, C-terminal domain"/>
    <property type="match status" value="1"/>
</dbReference>
<dbReference type="SUPFAM" id="SSF48452">
    <property type="entry name" value="TPR-like"/>
    <property type="match status" value="1"/>
</dbReference>
<dbReference type="PRINTS" id="PR01021">
    <property type="entry name" value="OMPADOMAIN"/>
</dbReference>
<dbReference type="Pfam" id="PF07676">
    <property type="entry name" value="PD40"/>
    <property type="match status" value="4"/>
</dbReference>
<dbReference type="Gene3D" id="1.25.40.10">
    <property type="entry name" value="Tetratricopeptide repeat domain"/>
    <property type="match status" value="1"/>
</dbReference>
<dbReference type="SUPFAM" id="SSF103088">
    <property type="entry name" value="OmpA-like"/>
    <property type="match status" value="1"/>
</dbReference>
<dbReference type="InterPro" id="IPR011659">
    <property type="entry name" value="WD40"/>
</dbReference>
<dbReference type="PANTHER" id="PTHR30329">
    <property type="entry name" value="STATOR ELEMENT OF FLAGELLAR MOTOR COMPLEX"/>
    <property type="match status" value="1"/>
</dbReference>
<dbReference type="SMART" id="SM00028">
    <property type="entry name" value="TPR"/>
    <property type="match status" value="2"/>
</dbReference>
<feature type="domain" description="OmpA-like" evidence="6">
    <location>
        <begin position="543"/>
        <end position="657"/>
    </location>
</feature>